<accession>A0A1H9YP80</accession>
<evidence type="ECO:0000256" key="6">
    <source>
        <dbReference type="SAM" id="Phobius"/>
    </source>
</evidence>
<feature type="transmembrane region" description="Helical" evidence="6">
    <location>
        <begin position="330"/>
        <end position="349"/>
    </location>
</feature>
<dbReference type="InterPro" id="IPR001851">
    <property type="entry name" value="ABC_transp_permease"/>
</dbReference>
<evidence type="ECO:0000313" key="8">
    <source>
        <dbReference type="Proteomes" id="UP000243819"/>
    </source>
</evidence>
<dbReference type="OrthoDB" id="5503441at2"/>
<feature type="transmembrane region" description="Helical" evidence="6">
    <location>
        <begin position="300"/>
        <end position="318"/>
    </location>
</feature>
<dbReference type="Proteomes" id="UP000243819">
    <property type="component" value="Unassembled WGS sequence"/>
</dbReference>
<dbReference type="RefSeq" id="WP_091348681.1">
    <property type="nucleotide sequence ID" value="NZ_FOIF01000004.1"/>
</dbReference>
<evidence type="ECO:0000256" key="5">
    <source>
        <dbReference type="ARBA" id="ARBA00023136"/>
    </source>
</evidence>
<evidence type="ECO:0000256" key="3">
    <source>
        <dbReference type="ARBA" id="ARBA00022692"/>
    </source>
</evidence>
<comment type="subcellular location">
    <subcellularLocation>
        <location evidence="1">Cell membrane</location>
        <topology evidence="1">Multi-pass membrane protein</topology>
    </subcellularLocation>
</comment>
<dbReference type="PANTHER" id="PTHR32196:SF15">
    <property type="entry name" value="SUGAR ABC TRANSPORTER PERMEASE PROTEIN"/>
    <property type="match status" value="1"/>
</dbReference>
<dbReference type="GO" id="GO:0005886">
    <property type="term" value="C:plasma membrane"/>
    <property type="evidence" value="ECO:0007669"/>
    <property type="project" value="UniProtKB-SubCell"/>
</dbReference>
<keyword evidence="4 6" id="KW-1133">Transmembrane helix</keyword>
<organism evidence="7 8">
    <name type="scientific">Anaerobranca gottschalkii DSM 13577</name>
    <dbReference type="NCBI Taxonomy" id="1120990"/>
    <lineage>
        <taxon>Bacteria</taxon>
        <taxon>Bacillati</taxon>
        <taxon>Bacillota</taxon>
        <taxon>Clostridia</taxon>
        <taxon>Eubacteriales</taxon>
        <taxon>Proteinivoracaceae</taxon>
        <taxon>Anaerobranca</taxon>
    </lineage>
</organism>
<reference evidence="8" key="1">
    <citation type="submission" date="2016-10" db="EMBL/GenBank/DDBJ databases">
        <authorList>
            <person name="Varghese N."/>
            <person name="Submissions S."/>
        </authorList>
    </citation>
    <scope>NUCLEOTIDE SEQUENCE [LARGE SCALE GENOMIC DNA]</scope>
    <source>
        <strain evidence="8">DSM 13577</strain>
    </source>
</reference>
<feature type="transmembrane region" description="Helical" evidence="6">
    <location>
        <begin position="20"/>
        <end position="42"/>
    </location>
</feature>
<feature type="transmembrane region" description="Helical" evidence="6">
    <location>
        <begin position="132"/>
        <end position="154"/>
    </location>
</feature>
<dbReference type="Pfam" id="PF02653">
    <property type="entry name" value="BPD_transp_2"/>
    <property type="match status" value="1"/>
</dbReference>
<keyword evidence="7" id="KW-0762">Sugar transport</keyword>
<keyword evidence="5 6" id="KW-0472">Membrane</keyword>
<dbReference type="AlphaFoldDB" id="A0A1H9YP80"/>
<keyword evidence="3 6" id="KW-0812">Transmembrane</keyword>
<name>A0A1H9YP80_9FIRM</name>
<dbReference type="PANTHER" id="PTHR32196">
    <property type="entry name" value="ABC TRANSPORTER PERMEASE PROTEIN YPHD-RELATED-RELATED"/>
    <property type="match status" value="1"/>
</dbReference>
<dbReference type="GO" id="GO:0022857">
    <property type="term" value="F:transmembrane transporter activity"/>
    <property type="evidence" value="ECO:0007669"/>
    <property type="project" value="InterPro"/>
</dbReference>
<evidence type="ECO:0000256" key="2">
    <source>
        <dbReference type="ARBA" id="ARBA00022475"/>
    </source>
</evidence>
<protein>
    <submittedName>
        <fullName evidence="7">Simple sugar transport system permease protein</fullName>
    </submittedName>
</protein>
<feature type="transmembrane region" description="Helical" evidence="6">
    <location>
        <begin position="98"/>
        <end position="120"/>
    </location>
</feature>
<evidence type="ECO:0000256" key="1">
    <source>
        <dbReference type="ARBA" id="ARBA00004651"/>
    </source>
</evidence>
<keyword evidence="7" id="KW-0813">Transport</keyword>
<feature type="transmembrane region" description="Helical" evidence="6">
    <location>
        <begin position="54"/>
        <end position="78"/>
    </location>
</feature>
<dbReference type="EMBL" id="FOIF01000004">
    <property type="protein sequence ID" value="SES70839.1"/>
    <property type="molecule type" value="Genomic_DNA"/>
</dbReference>
<proteinExistence type="predicted"/>
<evidence type="ECO:0000256" key="4">
    <source>
        <dbReference type="ARBA" id="ARBA00022989"/>
    </source>
</evidence>
<keyword evidence="8" id="KW-1185">Reference proteome</keyword>
<dbReference type="STRING" id="1120990.SAMN03080614_100442"/>
<feature type="transmembrane region" description="Helical" evidence="6">
    <location>
        <begin position="246"/>
        <end position="265"/>
    </location>
</feature>
<gene>
    <name evidence="7" type="ORF">SAMN03080614_100442</name>
</gene>
<evidence type="ECO:0000313" key="7">
    <source>
        <dbReference type="EMBL" id="SES70839.1"/>
    </source>
</evidence>
<sequence length="355" mass="38393">MLHPRFKNIFLDLLKKNAVPIFFSIICILGIMVADTTMTFLIREIILRMARNSFLVISLIIPIMAGLGLNFGIVLGAMAGQVAVIMITHWEIPGFAGFGLSILLSTPIAILFGYLVGLVLNKAKGKEMITGMILGFFANGLYQLVFLVMVGTIIPMSNEVLLLSLGVGLRNSIDLKGIRRALDNPLSINIGMIFIPILTIICIVLLCLFIRFLMKSKLGQDFRSVGSNMYIAAIAGIDVDKTRIKAIIISTILAAWGQLIFLQSIGTLNTFGSHEQVGTFAVASILIGGASVTKATIGHAILGTFLFHTLFIISPLAGQKLLGDPQVGEFFRVFVAYGVIAVALAIHAWKGSKKK</sequence>
<keyword evidence="2" id="KW-1003">Cell membrane</keyword>
<feature type="transmembrane region" description="Helical" evidence="6">
    <location>
        <begin position="190"/>
        <end position="214"/>
    </location>
</feature>